<dbReference type="Proteomes" id="UP000784294">
    <property type="component" value="Unassembled WGS sequence"/>
</dbReference>
<accession>A0A448X4S5</accession>
<feature type="compositionally biased region" description="Polar residues" evidence="1">
    <location>
        <begin position="39"/>
        <end position="67"/>
    </location>
</feature>
<reference evidence="2" key="1">
    <citation type="submission" date="2018-11" db="EMBL/GenBank/DDBJ databases">
        <authorList>
            <consortium name="Pathogen Informatics"/>
        </authorList>
    </citation>
    <scope>NUCLEOTIDE SEQUENCE</scope>
</reference>
<feature type="region of interest" description="Disordered" evidence="1">
    <location>
        <begin position="1"/>
        <end position="67"/>
    </location>
</feature>
<comment type="caution">
    <text evidence="2">The sequence shown here is derived from an EMBL/GenBank/DDBJ whole genome shotgun (WGS) entry which is preliminary data.</text>
</comment>
<feature type="compositionally biased region" description="Low complexity" evidence="1">
    <location>
        <begin position="20"/>
        <end position="38"/>
    </location>
</feature>
<name>A0A448X4S5_9PLAT</name>
<evidence type="ECO:0000313" key="2">
    <source>
        <dbReference type="EMBL" id="VEL28060.1"/>
    </source>
</evidence>
<organism evidence="2 3">
    <name type="scientific">Protopolystoma xenopodis</name>
    <dbReference type="NCBI Taxonomy" id="117903"/>
    <lineage>
        <taxon>Eukaryota</taxon>
        <taxon>Metazoa</taxon>
        <taxon>Spiralia</taxon>
        <taxon>Lophotrochozoa</taxon>
        <taxon>Platyhelminthes</taxon>
        <taxon>Monogenea</taxon>
        <taxon>Polyopisthocotylea</taxon>
        <taxon>Polystomatidea</taxon>
        <taxon>Polystomatidae</taxon>
        <taxon>Protopolystoma</taxon>
    </lineage>
</organism>
<evidence type="ECO:0000256" key="1">
    <source>
        <dbReference type="SAM" id="MobiDB-lite"/>
    </source>
</evidence>
<evidence type="ECO:0000313" key="3">
    <source>
        <dbReference type="Proteomes" id="UP000784294"/>
    </source>
</evidence>
<sequence>MPSSLNTVATPSQANQPSMQTAQAGLPLQQQLQTQQILRSSNGPFPAVSGSTIGVSCSGTDSNTSKSNQLNAVVTNTLAGNPPTICDTPVTTVATASTAPTSTSAPTPTSVATAPLLSE</sequence>
<feature type="compositionally biased region" description="Polar residues" evidence="1">
    <location>
        <begin position="1"/>
        <end position="19"/>
    </location>
</feature>
<dbReference type="AlphaFoldDB" id="A0A448X4S5"/>
<keyword evidence="3" id="KW-1185">Reference proteome</keyword>
<feature type="region of interest" description="Disordered" evidence="1">
    <location>
        <begin position="96"/>
        <end position="119"/>
    </location>
</feature>
<protein>
    <submittedName>
        <fullName evidence="2">Uncharacterized protein</fullName>
    </submittedName>
</protein>
<dbReference type="EMBL" id="CAAALY010092030">
    <property type="protein sequence ID" value="VEL28060.1"/>
    <property type="molecule type" value="Genomic_DNA"/>
</dbReference>
<proteinExistence type="predicted"/>
<gene>
    <name evidence="2" type="ORF">PXEA_LOCUS21500</name>
</gene>